<comment type="caution">
    <text evidence="1">The sequence shown here is derived from an EMBL/GenBank/DDBJ whole genome shotgun (WGS) entry which is preliminary data.</text>
</comment>
<reference evidence="1" key="1">
    <citation type="journal article" date="2015" name="Nature">
        <title>Complex archaea that bridge the gap between prokaryotes and eukaryotes.</title>
        <authorList>
            <person name="Spang A."/>
            <person name="Saw J.H."/>
            <person name="Jorgensen S.L."/>
            <person name="Zaremba-Niedzwiedzka K."/>
            <person name="Martijn J."/>
            <person name="Lind A.E."/>
            <person name="van Eijk R."/>
            <person name="Schleper C."/>
            <person name="Guy L."/>
            <person name="Ettema T.J."/>
        </authorList>
    </citation>
    <scope>NUCLEOTIDE SEQUENCE</scope>
</reference>
<gene>
    <name evidence="1" type="ORF">LCGC14_1463770</name>
</gene>
<protein>
    <submittedName>
        <fullName evidence="1">Uncharacterized protein</fullName>
    </submittedName>
</protein>
<name>A0A0F9LUW9_9ZZZZ</name>
<evidence type="ECO:0000313" key="1">
    <source>
        <dbReference type="EMBL" id="KKM68160.1"/>
    </source>
</evidence>
<dbReference type="EMBL" id="LAZR01010218">
    <property type="protein sequence ID" value="KKM68160.1"/>
    <property type="molecule type" value="Genomic_DNA"/>
</dbReference>
<organism evidence="1">
    <name type="scientific">marine sediment metagenome</name>
    <dbReference type="NCBI Taxonomy" id="412755"/>
    <lineage>
        <taxon>unclassified sequences</taxon>
        <taxon>metagenomes</taxon>
        <taxon>ecological metagenomes</taxon>
    </lineage>
</organism>
<sequence>MEYYRWTTQDLNSLILGHRIAAVCTEELREHCMKEAKGCTSVLKRGSRSYEGATAMERTLNKERAAKEAQAKCRKVKVIVRSE</sequence>
<dbReference type="AlphaFoldDB" id="A0A0F9LUW9"/>
<accession>A0A0F9LUW9</accession>
<proteinExistence type="predicted"/>